<gene>
    <name evidence="1" type="ORF">G4223_08125</name>
</gene>
<dbReference type="Proteomes" id="UP000480684">
    <property type="component" value="Unassembled WGS sequence"/>
</dbReference>
<evidence type="ECO:0000313" key="2">
    <source>
        <dbReference type="Proteomes" id="UP000480684"/>
    </source>
</evidence>
<dbReference type="RefSeq" id="WP_163677533.1">
    <property type="nucleotide sequence ID" value="NZ_JAAIYP010000034.1"/>
</dbReference>
<keyword evidence="2" id="KW-1185">Reference proteome</keyword>
<dbReference type="SUPFAM" id="SSF52540">
    <property type="entry name" value="P-loop containing nucleoside triphosphate hydrolases"/>
    <property type="match status" value="1"/>
</dbReference>
<evidence type="ECO:0000313" key="1">
    <source>
        <dbReference type="EMBL" id="NFV80075.1"/>
    </source>
</evidence>
<reference evidence="1 2" key="1">
    <citation type="submission" date="2020-02" db="EMBL/GenBank/DDBJ databases">
        <authorList>
            <person name="Dziuba M."/>
            <person name="Kuznetsov B."/>
            <person name="Mardanov A."/>
            <person name="Ravin N."/>
            <person name="Grouzdev D."/>
        </authorList>
    </citation>
    <scope>NUCLEOTIDE SEQUENCE [LARGE SCALE GENOMIC DNA]</scope>
    <source>
        <strain evidence="1 2">SpK</strain>
    </source>
</reference>
<protein>
    <submittedName>
        <fullName evidence="1">Uncharacterized protein</fullName>
    </submittedName>
</protein>
<dbReference type="InterPro" id="IPR027417">
    <property type="entry name" value="P-loop_NTPase"/>
</dbReference>
<proteinExistence type="predicted"/>
<comment type="caution">
    <text evidence="1">The sequence shown here is derived from an EMBL/GenBank/DDBJ whole genome shotgun (WGS) entry which is preliminary data.</text>
</comment>
<organism evidence="1 2">
    <name type="scientific">Magnetospirillum aberrantis SpK</name>
    <dbReference type="NCBI Taxonomy" id="908842"/>
    <lineage>
        <taxon>Bacteria</taxon>
        <taxon>Pseudomonadati</taxon>
        <taxon>Pseudomonadota</taxon>
        <taxon>Alphaproteobacteria</taxon>
        <taxon>Rhodospirillales</taxon>
        <taxon>Rhodospirillaceae</taxon>
        <taxon>Magnetospirillum</taxon>
    </lineage>
</organism>
<dbReference type="EMBL" id="JAAIYP010000034">
    <property type="protein sequence ID" value="NFV80075.1"/>
    <property type="molecule type" value="Genomic_DNA"/>
</dbReference>
<dbReference type="Gene3D" id="3.40.50.300">
    <property type="entry name" value="P-loop containing nucleotide triphosphate hydrolases"/>
    <property type="match status" value="1"/>
</dbReference>
<accession>A0A7C9UYP9</accession>
<dbReference type="AlphaFoldDB" id="A0A7C9UYP9"/>
<sequence length="354" mass="38649">MLEVVNRIRAGGDGLVQVPGREAVRGTARMFILPADGLRSARLRSVRHWLSEANADPLWLDDGSDGDVRVLVIVHRMAALRLGFGELYAAMNDRAPSSLKDGFLDGTSWAVRPFLDYLLPLADAVDADDGFGVVSLLKANCPKMAKEAVAGTDPATLLTDLRMQVQTLAGMFSETGDASVGDVLRFVRDTRLTNLDERFLSYLAGAGGGANAEENDEVAAMAAYFDCPAKQLRGYRTYIEDESPFATHQGIKGAEFERVLAVLDDGEGRHNQFSYEKLFGIAPPSKTDEQNAAEGKETVFDRTRRLFYVCCSRAVRDLAVTLFSSDVSLAERKIKESGMFSEDCVHVLDGPPEV</sequence>
<name>A0A7C9UYP9_9PROT</name>